<reference evidence="2" key="2">
    <citation type="submission" date="2015-01" db="EMBL/GenBank/DDBJ databases">
        <title>Evolutionary Origins and Diversification of the Mycorrhizal Mutualists.</title>
        <authorList>
            <consortium name="DOE Joint Genome Institute"/>
            <consortium name="Mycorrhizal Genomics Consortium"/>
            <person name="Kohler A."/>
            <person name="Kuo A."/>
            <person name="Nagy L.G."/>
            <person name="Floudas D."/>
            <person name="Copeland A."/>
            <person name="Barry K.W."/>
            <person name="Cichocki N."/>
            <person name="Veneault-Fourrey C."/>
            <person name="LaButti K."/>
            <person name="Lindquist E.A."/>
            <person name="Lipzen A."/>
            <person name="Lundell T."/>
            <person name="Morin E."/>
            <person name="Murat C."/>
            <person name="Riley R."/>
            <person name="Ohm R."/>
            <person name="Sun H."/>
            <person name="Tunlid A."/>
            <person name="Henrissat B."/>
            <person name="Grigoriev I.V."/>
            <person name="Hibbett D.S."/>
            <person name="Martin F."/>
        </authorList>
    </citation>
    <scope>NUCLEOTIDE SEQUENCE [LARGE SCALE GENOMIC DNA]</scope>
    <source>
        <strain evidence="2">ATCC 200175</strain>
    </source>
</reference>
<organism evidence="1 2">
    <name type="scientific">Paxillus involutus ATCC 200175</name>
    <dbReference type="NCBI Taxonomy" id="664439"/>
    <lineage>
        <taxon>Eukaryota</taxon>
        <taxon>Fungi</taxon>
        <taxon>Dikarya</taxon>
        <taxon>Basidiomycota</taxon>
        <taxon>Agaricomycotina</taxon>
        <taxon>Agaricomycetes</taxon>
        <taxon>Agaricomycetidae</taxon>
        <taxon>Boletales</taxon>
        <taxon>Paxilineae</taxon>
        <taxon>Paxillaceae</taxon>
        <taxon>Paxillus</taxon>
    </lineage>
</organism>
<dbReference type="HOGENOM" id="CLU_2961467_0_0_1"/>
<dbReference type="Proteomes" id="UP000053647">
    <property type="component" value="Unassembled WGS sequence"/>
</dbReference>
<evidence type="ECO:0000313" key="2">
    <source>
        <dbReference type="Proteomes" id="UP000053647"/>
    </source>
</evidence>
<evidence type="ECO:0000313" key="1">
    <source>
        <dbReference type="EMBL" id="KIJ10968.1"/>
    </source>
</evidence>
<sequence>MTMRTCTYSLNSSLPARLCLLTPTSVTAQQDEGILGGLLPLLLAFAFWHGEGEADMTVR</sequence>
<reference evidence="1 2" key="1">
    <citation type="submission" date="2014-06" db="EMBL/GenBank/DDBJ databases">
        <authorList>
            <consortium name="DOE Joint Genome Institute"/>
            <person name="Kuo A."/>
            <person name="Kohler A."/>
            <person name="Nagy L.G."/>
            <person name="Floudas D."/>
            <person name="Copeland A."/>
            <person name="Barry K.W."/>
            <person name="Cichocki N."/>
            <person name="Veneault-Fourrey C."/>
            <person name="LaButti K."/>
            <person name="Lindquist E.A."/>
            <person name="Lipzen A."/>
            <person name="Lundell T."/>
            <person name="Morin E."/>
            <person name="Murat C."/>
            <person name="Sun H."/>
            <person name="Tunlid A."/>
            <person name="Henrissat B."/>
            <person name="Grigoriev I.V."/>
            <person name="Hibbett D.S."/>
            <person name="Martin F."/>
            <person name="Nordberg H.P."/>
            <person name="Cantor M.N."/>
            <person name="Hua S.X."/>
        </authorList>
    </citation>
    <scope>NUCLEOTIDE SEQUENCE [LARGE SCALE GENOMIC DNA]</scope>
    <source>
        <strain evidence="1 2">ATCC 200175</strain>
    </source>
</reference>
<dbReference type="EMBL" id="KN819391">
    <property type="protein sequence ID" value="KIJ10968.1"/>
    <property type="molecule type" value="Genomic_DNA"/>
</dbReference>
<keyword evidence="2" id="KW-1185">Reference proteome</keyword>
<accession>A0A0C9TJQ7</accession>
<proteinExistence type="predicted"/>
<dbReference type="AlphaFoldDB" id="A0A0C9TJQ7"/>
<protein>
    <submittedName>
        <fullName evidence="1">Uncharacterized protein</fullName>
    </submittedName>
</protein>
<name>A0A0C9TJQ7_PAXIN</name>
<gene>
    <name evidence="1" type="ORF">PAXINDRAFT_16118</name>
</gene>